<reference evidence="2 3" key="1">
    <citation type="journal article" date="2018" name="MBio">
        <title>Comparative Genomics Reveals the Core Gene Toolbox for the Fungus-Insect Symbiosis.</title>
        <authorList>
            <person name="Wang Y."/>
            <person name="Stata M."/>
            <person name="Wang W."/>
            <person name="Stajich J.E."/>
            <person name="White M.M."/>
            <person name="Moncalvo J.M."/>
        </authorList>
    </citation>
    <scope>NUCLEOTIDE SEQUENCE [LARGE SCALE GENOMIC DNA]</scope>
    <source>
        <strain evidence="2 3">SWE-8-4</strain>
    </source>
</reference>
<dbReference type="AlphaFoldDB" id="A0A2T9Y817"/>
<dbReference type="Proteomes" id="UP000245383">
    <property type="component" value="Unassembled WGS sequence"/>
</dbReference>
<organism evidence="2 3">
    <name type="scientific">Smittium simulii</name>
    <dbReference type="NCBI Taxonomy" id="133385"/>
    <lineage>
        <taxon>Eukaryota</taxon>
        <taxon>Fungi</taxon>
        <taxon>Fungi incertae sedis</taxon>
        <taxon>Zoopagomycota</taxon>
        <taxon>Kickxellomycotina</taxon>
        <taxon>Harpellomycetes</taxon>
        <taxon>Harpellales</taxon>
        <taxon>Legeriomycetaceae</taxon>
        <taxon>Smittium</taxon>
    </lineage>
</organism>
<dbReference type="GO" id="GO:0015074">
    <property type="term" value="P:DNA integration"/>
    <property type="evidence" value="ECO:0007669"/>
    <property type="project" value="InterPro"/>
</dbReference>
<evidence type="ECO:0000256" key="1">
    <source>
        <dbReference type="ARBA" id="ARBA00023172"/>
    </source>
</evidence>
<dbReference type="Gene3D" id="1.10.443.10">
    <property type="entry name" value="Intergrase catalytic core"/>
    <property type="match status" value="1"/>
</dbReference>
<dbReference type="EMBL" id="MBFR01000383">
    <property type="protein sequence ID" value="PVU88465.1"/>
    <property type="molecule type" value="Genomic_DNA"/>
</dbReference>
<keyword evidence="3" id="KW-1185">Reference proteome</keyword>
<name>A0A2T9Y817_9FUNG</name>
<gene>
    <name evidence="2" type="ORF">BB561_005843</name>
</gene>
<keyword evidence="1" id="KW-0233">DNA recombination</keyword>
<evidence type="ECO:0000313" key="3">
    <source>
        <dbReference type="Proteomes" id="UP000245383"/>
    </source>
</evidence>
<dbReference type="SUPFAM" id="SSF56349">
    <property type="entry name" value="DNA breaking-rejoining enzymes"/>
    <property type="match status" value="1"/>
</dbReference>
<protein>
    <submittedName>
        <fullName evidence="2">Uncharacterized protein</fullName>
    </submittedName>
</protein>
<comment type="caution">
    <text evidence="2">The sequence shown here is derived from an EMBL/GenBank/DDBJ whole genome shotgun (WGS) entry which is preliminary data.</text>
</comment>
<proteinExistence type="predicted"/>
<dbReference type="GO" id="GO:0006310">
    <property type="term" value="P:DNA recombination"/>
    <property type="evidence" value="ECO:0007669"/>
    <property type="project" value="UniProtKB-KW"/>
</dbReference>
<sequence length="342" mass="39628">MSLKFRALPFQHLLITHTFTKILKPISTWVSRNWIQNQQKEVNNDSITIILKLMILTVSPNKIQDLRQEATRLLNIRRHMGILHQNKHQLTGVIYSNIYESSRCTVKTNCTYRKITTAVKRHASNRNKRTPALLIEMETTNIIEYNNSSLDFDNMVSNTGQASKIRDKQDMTFNNVENQRSILQKKDLSDIAINLTTSNARIVKRRFRNYTIQKGFICWRSDNNRYNKITAPDIINYLSKILLERNLKNLSIKAHTKHYNKPLSVDSITRHVKNLSELIKRPPNTPIPKTRAIGATLAATSGVPVENIVSHAFWSNYSMFDTYYRLDRSTQSNMTEAVLPLK</sequence>
<accession>A0A2T9Y817</accession>
<evidence type="ECO:0000313" key="2">
    <source>
        <dbReference type="EMBL" id="PVU88465.1"/>
    </source>
</evidence>
<dbReference type="GO" id="GO:0003677">
    <property type="term" value="F:DNA binding"/>
    <property type="evidence" value="ECO:0007669"/>
    <property type="project" value="InterPro"/>
</dbReference>
<dbReference type="InterPro" id="IPR011010">
    <property type="entry name" value="DNA_brk_join_enz"/>
</dbReference>
<dbReference type="InterPro" id="IPR013762">
    <property type="entry name" value="Integrase-like_cat_sf"/>
</dbReference>
<dbReference type="OrthoDB" id="5963861at2759"/>